<dbReference type="AlphaFoldDB" id="A0A4Z0YBU6"/>
<organism evidence="2 3">
    <name type="scientific">Caproiciproducens galactitolivorans</name>
    <dbReference type="NCBI Taxonomy" id="642589"/>
    <lineage>
        <taxon>Bacteria</taxon>
        <taxon>Bacillati</taxon>
        <taxon>Bacillota</taxon>
        <taxon>Clostridia</taxon>
        <taxon>Eubacteriales</taxon>
        <taxon>Acutalibacteraceae</taxon>
        <taxon>Caproiciproducens</taxon>
    </lineage>
</organism>
<dbReference type="PROSITE" id="PS51482">
    <property type="entry name" value="DEGV"/>
    <property type="match status" value="1"/>
</dbReference>
<reference evidence="2 3" key="1">
    <citation type="submission" date="2019-04" db="EMBL/GenBank/DDBJ databases">
        <authorList>
            <person name="Poehlein A."/>
            <person name="Bengelsdorf F.R."/>
            <person name="Duerre P."/>
            <person name="Daniel R."/>
        </authorList>
    </citation>
    <scope>NUCLEOTIDE SEQUENCE [LARGE SCALE GENOMIC DNA]</scope>
    <source>
        <strain evidence="2 3">BS-1</strain>
    </source>
</reference>
<dbReference type="SUPFAM" id="SSF82549">
    <property type="entry name" value="DAK1/DegV-like"/>
    <property type="match status" value="1"/>
</dbReference>
<protein>
    <submittedName>
        <fullName evidence="2">DegV domain-containing protein</fullName>
    </submittedName>
</protein>
<dbReference type="Gene3D" id="3.30.1180.10">
    <property type="match status" value="1"/>
</dbReference>
<comment type="caution">
    <text evidence="2">The sequence shown here is derived from an EMBL/GenBank/DDBJ whole genome shotgun (WGS) entry which is preliminary data.</text>
</comment>
<dbReference type="OrthoDB" id="9780216at2"/>
<dbReference type="EMBL" id="SRMQ01000003">
    <property type="protein sequence ID" value="TGJ76945.1"/>
    <property type="molecule type" value="Genomic_DNA"/>
</dbReference>
<dbReference type="Gene3D" id="3.40.50.10170">
    <property type="match status" value="1"/>
</dbReference>
<keyword evidence="3" id="KW-1185">Reference proteome</keyword>
<dbReference type="InterPro" id="IPR050270">
    <property type="entry name" value="DegV_domain_contain"/>
</dbReference>
<accession>A0A4Z0YBU6</accession>
<evidence type="ECO:0000313" key="2">
    <source>
        <dbReference type="EMBL" id="TGJ76945.1"/>
    </source>
</evidence>
<evidence type="ECO:0000256" key="1">
    <source>
        <dbReference type="ARBA" id="ARBA00023121"/>
    </source>
</evidence>
<keyword evidence="1" id="KW-0446">Lipid-binding</keyword>
<dbReference type="Proteomes" id="UP000297714">
    <property type="component" value="Unassembled WGS sequence"/>
</dbReference>
<dbReference type="RefSeq" id="WP_135658448.1">
    <property type="nucleotide sequence ID" value="NZ_JAJUFJ010000007.1"/>
</dbReference>
<sequence>MDVKIITDSTADIPQKRCAELGVECMPLTVRFGDKEYKDGVDLSAPQFFEMLSKSNRLPTTAQVNPERFAQAFSPYAKSGQEVVGIFISSRLSGTYQSAGIGKNLLGAQNIHLVDSETVTFGLALMVFEAVRMRDAGYSAKQICEALEALKPRLRFYAAFDSLKYLKMGGRLSASSAFVGTMLHIKPIISMKDGEMIAPDRKKGMRAAIEKIGTLIQRDKPDTEHPIVFGETAAPQVLSLLKETVATSADISGSETINIGPVVGTYAGPGCAGLAYIAAG</sequence>
<evidence type="ECO:0000313" key="3">
    <source>
        <dbReference type="Proteomes" id="UP000297714"/>
    </source>
</evidence>
<proteinExistence type="predicted"/>
<gene>
    <name evidence="2" type="ORF">CAGA_10180</name>
</gene>
<dbReference type="InterPro" id="IPR043168">
    <property type="entry name" value="DegV_C"/>
</dbReference>
<dbReference type="PANTHER" id="PTHR33434">
    <property type="entry name" value="DEGV DOMAIN-CONTAINING PROTEIN DR_1986-RELATED"/>
    <property type="match status" value="1"/>
</dbReference>
<dbReference type="GO" id="GO:0008289">
    <property type="term" value="F:lipid binding"/>
    <property type="evidence" value="ECO:0007669"/>
    <property type="project" value="UniProtKB-KW"/>
</dbReference>
<dbReference type="NCBIfam" id="TIGR00762">
    <property type="entry name" value="DegV"/>
    <property type="match status" value="1"/>
</dbReference>
<dbReference type="PANTHER" id="PTHR33434:SF2">
    <property type="entry name" value="FATTY ACID-BINDING PROTEIN TM_1468"/>
    <property type="match status" value="1"/>
</dbReference>
<dbReference type="Pfam" id="PF02645">
    <property type="entry name" value="DegV"/>
    <property type="match status" value="1"/>
</dbReference>
<name>A0A4Z0YBU6_9FIRM</name>
<dbReference type="InterPro" id="IPR003797">
    <property type="entry name" value="DegV"/>
</dbReference>